<dbReference type="Pfam" id="PF00903">
    <property type="entry name" value="Glyoxalase"/>
    <property type="match status" value="1"/>
</dbReference>
<comment type="caution">
    <text evidence="2">The sequence shown here is derived from an EMBL/GenBank/DDBJ whole genome shotgun (WGS) entry which is preliminary data.</text>
</comment>
<dbReference type="SUPFAM" id="SSF54593">
    <property type="entry name" value="Glyoxalase/Bleomycin resistance protein/Dihydroxybiphenyl dioxygenase"/>
    <property type="match status" value="1"/>
</dbReference>
<name>A0A2T5MF71_9GAMM</name>
<proteinExistence type="predicted"/>
<dbReference type="PROSITE" id="PS51819">
    <property type="entry name" value="VOC"/>
    <property type="match status" value="1"/>
</dbReference>
<keyword evidence="2" id="KW-0560">Oxidoreductase</keyword>
<dbReference type="Gene3D" id="3.10.180.10">
    <property type="entry name" value="2,3-Dihydroxybiphenyl 1,2-Dioxygenase, domain 1"/>
    <property type="match status" value="1"/>
</dbReference>
<protein>
    <submittedName>
        <fullName evidence="2">Glyoxalase/bleomycin resistance/extradiol dioxygenase family protein</fullName>
    </submittedName>
</protein>
<organism evidence="2 3">
    <name type="scientific">Stenotrophobium rhamnosiphilum</name>
    <dbReference type="NCBI Taxonomy" id="2029166"/>
    <lineage>
        <taxon>Bacteria</taxon>
        <taxon>Pseudomonadati</taxon>
        <taxon>Pseudomonadota</taxon>
        <taxon>Gammaproteobacteria</taxon>
        <taxon>Nevskiales</taxon>
        <taxon>Nevskiaceae</taxon>
        <taxon>Stenotrophobium</taxon>
    </lineage>
</organism>
<feature type="domain" description="VOC" evidence="1">
    <location>
        <begin position="4"/>
        <end position="112"/>
    </location>
</feature>
<evidence type="ECO:0000313" key="2">
    <source>
        <dbReference type="EMBL" id="PTU31230.1"/>
    </source>
</evidence>
<evidence type="ECO:0000259" key="1">
    <source>
        <dbReference type="PROSITE" id="PS51819"/>
    </source>
</evidence>
<dbReference type="Proteomes" id="UP000244248">
    <property type="component" value="Unassembled WGS sequence"/>
</dbReference>
<sequence>MIQGLRTVIYPVSDLAAAKAWYNAVLAITPYFDEPFYVGYAVGGFELGLIPDGKPGTAGALAYWGVPDAAAELARLQGLGATVHEELKDVGGGIKVTAVLDPFGNAFGIIENPHFDLKAVR</sequence>
<dbReference type="EMBL" id="QANS01000003">
    <property type="protein sequence ID" value="PTU31230.1"/>
    <property type="molecule type" value="Genomic_DNA"/>
</dbReference>
<gene>
    <name evidence="2" type="ORF">CJD38_07710</name>
</gene>
<keyword evidence="3" id="KW-1185">Reference proteome</keyword>
<dbReference type="RefSeq" id="WP_107939772.1">
    <property type="nucleotide sequence ID" value="NZ_QANS01000003.1"/>
</dbReference>
<dbReference type="InterPro" id="IPR029068">
    <property type="entry name" value="Glyas_Bleomycin-R_OHBP_Dase"/>
</dbReference>
<evidence type="ECO:0000313" key="3">
    <source>
        <dbReference type="Proteomes" id="UP000244248"/>
    </source>
</evidence>
<dbReference type="GO" id="GO:0051213">
    <property type="term" value="F:dioxygenase activity"/>
    <property type="evidence" value="ECO:0007669"/>
    <property type="project" value="UniProtKB-KW"/>
</dbReference>
<dbReference type="OrthoDB" id="9794917at2"/>
<keyword evidence="2" id="KW-0223">Dioxygenase</keyword>
<reference evidence="2 3" key="1">
    <citation type="submission" date="2018-04" db="EMBL/GenBank/DDBJ databases">
        <title>Novel species isolated from glacier.</title>
        <authorList>
            <person name="Liu Q."/>
            <person name="Xin Y.-H."/>
        </authorList>
    </citation>
    <scope>NUCLEOTIDE SEQUENCE [LARGE SCALE GENOMIC DNA]</scope>
    <source>
        <strain evidence="2 3">GT1R17</strain>
    </source>
</reference>
<dbReference type="InterPro" id="IPR037523">
    <property type="entry name" value="VOC_core"/>
</dbReference>
<dbReference type="InterPro" id="IPR004360">
    <property type="entry name" value="Glyas_Fos-R_dOase_dom"/>
</dbReference>
<accession>A0A2T5MF71</accession>
<dbReference type="AlphaFoldDB" id="A0A2T5MF71"/>